<comment type="caution">
    <text evidence="1">The sequence shown here is derived from an EMBL/GenBank/DDBJ whole genome shotgun (WGS) entry which is preliminary data.</text>
</comment>
<accession>A0ABS2EKU4</accession>
<evidence type="ECO:0000313" key="2">
    <source>
        <dbReference type="Proteomes" id="UP000775686"/>
    </source>
</evidence>
<protein>
    <submittedName>
        <fullName evidence="1">IS110 family transposase</fullName>
    </submittedName>
</protein>
<proteinExistence type="predicted"/>
<gene>
    <name evidence="1" type="ORF">H6A32_16055</name>
</gene>
<dbReference type="EMBL" id="JACJKH010000154">
    <property type="protein sequence ID" value="MBM6745723.1"/>
    <property type="molecule type" value="Genomic_DNA"/>
</dbReference>
<feature type="non-terminal residue" evidence="1">
    <location>
        <position position="1"/>
    </location>
</feature>
<organism evidence="1 2">
    <name type="scientific">Drancourtella massiliensis</name>
    <dbReference type="NCBI Taxonomy" id="1632013"/>
    <lineage>
        <taxon>Bacteria</taxon>
        <taxon>Bacillati</taxon>
        <taxon>Bacillota</taxon>
        <taxon>Clostridia</taxon>
        <taxon>Eubacteriales</taxon>
        <taxon>Oscillospiraceae</taxon>
        <taxon>Drancourtella</taxon>
    </lineage>
</organism>
<reference evidence="1 2" key="1">
    <citation type="journal article" date="2021" name="Sci. Rep.">
        <title>The distribution of antibiotic resistance genes in chicken gut microbiota commensals.</title>
        <authorList>
            <person name="Juricova H."/>
            <person name="Matiasovicova J."/>
            <person name="Kubasova T."/>
            <person name="Cejkova D."/>
            <person name="Rychlik I."/>
        </authorList>
    </citation>
    <scope>NUCLEOTIDE SEQUENCE [LARGE SCALE GENOMIC DNA]</scope>
    <source>
        <strain evidence="1 2">An770</strain>
    </source>
</reference>
<evidence type="ECO:0000313" key="1">
    <source>
        <dbReference type="EMBL" id="MBM6745723.1"/>
    </source>
</evidence>
<name>A0ABS2EKU4_9FIRM</name>
<keyword evidence="2" id="KW-1185">Reference proteome</keyword>
<sequence length="73" mass="8316">AAISVIGKNSEFREIHQYYQTREKNPLKKMQSVVTVACKVLRVFYAILTKGVDYDGEKMLGDIRRPERGVQAA</sequence>
<dbReference type="Proteomes" id="UP000775686">
    <property type="component" value="Unassembled WGS sequence"/>
</dbReference>